<dbReference type="GO" id="GO:0005634">
    <property type="term" value="C:nucleus"/>
    <property type="evidence" value="ECO:0007669"/>
    <property type="project" value="UniProtKB-SubCell"/>
</dbReference>
<dbReference type="FunFam" id="2.20.25.80:FF:000002">
    <property type="entry name" value="probable WRKY transcription factor 31"/>
    <property type="match status" value="1"/>
</dbReference>
<dbReference type="InterPro" id="IPR036576">
    <property type="entry name" value="WRKY_dom_sf"/>
</dbReference>
<keyword evidence="3 8" id="KW-0175">Coiled coil</keyword>
<dbReference type="InterPro" id="IPR044810">
    <property type="entry name" value="WRKY_plant"/>
</dbReference>
<keyword evidence="6" id="KW-0539">Nucleus</keyword>
<dbReference type="RefSeq" id="XP_016436673.1">
    <property type="nucleotide sequence ID" value="XM_016581187.1"/>
</dbReference>
<evidence type="ECO:0000256" key="5">
    <source>
        <dbReference type="ARBA" id="ARBA00023163"/>
    </source>
</evidence>
<dbReference type="PANTHER" id="PTHR31429">
    <property type="entry name" value="WRKY TRANSCRIPTION FACTOR 36-RELATED"/>
    <property type="match status" value="1"/>
</dbReference>
<dbReference type="SMART" id="SM00774">
    <property type="entry name" value="WRKY"/>
    <property type="match status" value="1"/>
</dbReference>
<reference evidence="11" key="1">
    <citation type="submission" date="2025-08" db="UniProtKB">
        <authorList>
            <consortium name="RefSeq"/>
        </authorList>
    </citation>
    <scope>IDENTIFICATION</scope>
</reference>
<evidence type="ECO:0000256" key="3">
    <source>
        <dbReference type="ARBA" id="ARBA00023054"/>
    </source>
</evidence>
<dbReference type="SUPFAM" id="SSF118290">
    <property type="entry name" value="WRKY DNA-binding domain"/>
    <property type="match status" value="1"/>
</dbReference>
<evidence type="ECO:0000259" key="10">
    <source>
        <dbReference type="PROSITE" id="PS50811"/>
    </source>
</evidence>
<feature type="coiled-coil region" evidence="8">
    <location>
        <begin position="146"/>
        <end position="173"/>
    </location>
</feature>
<dbReference type="Gene3D" id="2.20.25.80">
    <property type="entry name" value="WRKY domain"/>
    <property type="match status" value="1"/>
</dbReference>
<dbReference type="GO" id="GO:0003700">
    <property type="term" value="F:DNA-binding transcription factor activity"/>
    <property type="evidence" value="ECO:0007669"/>
    <property type="project" value="InterPro"/>
</dbReference>
<feature type="domain" description="WRKY" evidence="10">
    <location>
        <begin position="307"/>
        <end position="373"/>
    </location>
</feature>
<evidence type="ECO:0000256" key="7">
    <source>
        <dbReference type="ARBA" id="ARBA00061007"/>
    </source>
</evidence>
<evidence type="ECO:0000256" key="9">
    <source>
        <dbReference type="SAM" id="MobiDB-lite"/>
    </source>
</evidence>
<feature type="region of interest" description="Disordered" evidence="9">
    <location>
        <begin position="528"/>
        <end position="551"/>
    </location>
</feature>
<dbReference type="PANTHER" id="PTHR31429:SF50">
    <property type="entry name" value="WRKY DOMAIN-CONTAINING PROTEIN"/>
    <property type="match status" value="1"/>
</dbReference>
<dbReference type="OrthoDB" id="2020995at2759"/>
<keyword evidence="5" id="KW-0804">Transcription</keyword>
<dbReference type="KEGG" id="nta:107762795"/>
<dbReference type="AlphaFoldDB" id="A0A1S3XA82"/>
<feature type="region of interest" description="Disordered" evidence="9">
    <location>
        <begin position="224"/>
        <end position="291"/>
    </location>
</feature>
<evidence type="ECO:0000256" key="2">
    <source>
        <dbReference type="ARBA" id="ARBA00023015"/>
    </source>
</evidence>
<dbReference type="SMR" id="A0A1S3XA82"/>
<protein>
    <submittedName>
        <fullName evidence="11">Probable WRKY transcription factor 31</fullName>
    </submittedName>
</protein>
<keyword evidence="4" id="KW-0238">DNA-binding</keyword>
<comment type="similarity">
    <text evidence="7">Belongs to the WRKY group II-b family.</text>
</comment>
<feature type="compositionally biased region" description="Basic and acidic residues" evidence="9">
    <location>
        <begin position="188"/>
        <end position="203"/>
    </location>
</feature>
<evidence type="ECO:0000256" key="8">
    <source>
        <dbReference type="SAM" id="Coils"/>
    </source>
</evidence>
<dbReference type="OMA" id="DCFSDQT"/>
<dbReference type="InterPro" id="IPR003657">
    <property type="entry name" value="WRKY_dom"/>
</dbReference>
<evidence type="ECO:0000256" key="4">
    <source>
        <dbReference type="ARBA" id="ARBA00023125"/>
    </source>
</evidence>
<dbReference type="GO" id="GO:0043565">
    <property type="term" value="F:sequence-specific DNA binding"/>
    <property type="evidence" value="ECO:0007669"/>
    <property type="project" value="InterPro"/>
</dbReference>
<sequence>MVVDSSLIQIPQHSFFNISHQRTTIFSPNYSSLNLFYHPINYNIMESPTKNMSSPPPTTIQFPVNLFDGHDQKRPLLDEMDFFAAKEDGNCKDTDERKEFNKPLELDFNINTGLQLLTANTSSDQSIVEDGLSPASSEDRRTKTELAVLQAELERMNGENRHLRDVLNQVTTNCSTLQMQLTMIKQKQQHDHNEQDDKGEEIKQQYQSSQMRPRQFMDLGRLADEPSLSSSEGRRSWEQSRSPPMNVVESGSTDREDSPEKGLSCWGPNKVPRVAGNESKSREDSTTVDQATEATIRKARVSVRARSEAPMITDGCQWRKYGQKMAKGNPCPRAYYRCTMAAGCPVRKQVQRCAEDKTILITTYEGNHNHPLPPAAAAMASTTSSAARMLLSGSMASADGSMSSNILARTLLPCSSSMATISASTPFPTITLDLTQTSNPSQFKGPSNLFQFPFQNPHQNSPTNPIALLPQIFGQALYNQSKFSGLQMSQNLSTLPSIGDTVNALTADPNFAAALAVAVTSLIGNSHHSNNVTNNNTAAATTPSNNNDTNQ</sequence>
<dbReference type="PROSITE" id="PS50811">
    <property type="entry name" value="WRKY"/>
    <property type="match status" value="1"/>
</dbReference>
<dbReference type="PaxDb" id="4097-A0A1S3XA82"/>
<evidence type="ECO:0000256" key="1">
    <source>
        <dbReference type="ARBA" id="ARBA00004123"/>
    </source>
</evidence>
<feature type="region of interest" description="Disordered" evidence="9">
    <location>
        <begin position="184"/>
        <end position="211"/>
    </location>
</feature>
<proteinExistence type="inferred from homology"/>
<name>A0A1S3XA82_TOBAC</name>
<accession>A0A1S3XA82</accession>
<keyword evidence="2" id="KW-0805">Transcription regulation</keyword>
<evidence type="ECO:0000313" key="11">
    <source>
        <dbReference type="RefSeq" id="XP_016436673.1"/>
    </source>
</evidence>
<evidence type="ECO:0000256" key="6">
    <source>
        <dbReference type="ARBA" id="ARBA00023242"/>
    </source>
</evidence>
<comment type="subcellular location">
    <subcellularLocation>
        <location evidence="1">Nucleus</location>
    </subcellularLocation>
</comment>
<dbReference type="Pfam" id="PF03106">
    <property type="entry name" value="WRKY"/>
    <property type="match status" value="1"/>
</dbReference>
<gene>
    <name evidence="11" type="primary">LOC107762795</name>
</gene>
<organism evidence="11">
    <name type="scientific">Nicotiana tabacum</name>
    <name type="common">Common tobacco</name>
    <dbReference type="NCBI Taxonomy" id="4097"/>
    <lineage>
        <taxon>Eukaryota</taxon>
        <taxon>Viridiplantae</taxon>
        <taxon>Streptophyta</taxon>
        <taxon>Embryophyta</taxon>
        <taxon>Tracheophyta</taxon>
        <taxon>Spermatophyta</taxon>
        <taxon>Magnoliopsida</taxon>
        <taxon>eudicotyledons</taxon>
        <taxon>Gunneridae</taxon>
        <taxon>Pentapetalae</taxon>
        <taxon>asterids</taxon>
        <taxon>lamiids</taxon>
        <taxon>Solanales</taxon>
        <taxon>Solanaceae</taxon>
        <taxon>Nicotianoideae</taxon>
        <taxon>Nicotianeae</taxon>
        <taxon>Nicotiana</taxon>
    </lineage>
</organism>